<dbReference type="PANTHER" id="PTHR43630:SF2">
    <property type="entry name" value="GLYCOSYLTRANSFERASE"/>
    <property type="match status" value="1"/>
</dbReference>
<sequence>MITISLCMIVKDEEEVLHQCLSSIVDICDEIIIVDTGSSDKTKEIAEQFTSNLFDFEWIDDFAAARNFAFSKANMEYILWLDGDDLLLHADQTKLKALKENLSNDVDAVTMLYHLAFDEFGHSTFSSRRHRLVRKDREFKWIGPVHEYLEVGGNIIQSDIVIQHRKSNKTNDNVQSDRNIKIYEKRLEKGEEFSPRDLFYYANELKDHQQFDKAVLYYVEFLLTKKGWVEDEVRSCINLASCYRNLGDEEKVHEALVLSLKYDVPRPEVSCQLGDIYKEKNMYKKAIIWYKLAVEVDIDDTLGFKQEIYSTWYPHLQLCYCYWQIGEQELSIKHNSIAKKFRPDDSRIIYNDQFYNEYFKSENYNE</sequence>
<dbReference type="SUPFAM" id="SSF48452">
    <property type="entry name" value="TPR-like"/>
    <property type="match status" value="1"/>
</dbReference>
<dbReference type="Proteomes" id="UP001238088">
    <property type="component" value="Unassembled WGS sequence"/>
</dbReference>
<reference evidence="3 4" key="1">
    <citation type="submission" date="2023-07" db="EMBL/GenBank/DDBJ databases">
        <title>Genomic Encyclopedia of Type Strains, Phase IV (KMG-IV): sequencing the most valuable type-strain genomes for metagenomic binning, comparative biology and taxonomic classification.</title>
        <authorList>
            <person name="Goeker M."/>
        </authorList>
    </citation>
    <scope>NUCLEOTIDE SEQUENCE [LARGE SCALE GENOMIC DNA]</scope>
    <source>
        <strain evidence="3 4">DSM 23494</strain>
    </source>
</reference>
<evidence type="ECO:0000256" key="1">
    <source>
        <dbReference type="PROSITE-ProRule" id="PRU00339"/>
    </source>
</evidence>
<dbReference type="CDD" id="cd02511">
    <property type="entry name" value="Beta4Glucosyltransferase"/>
    <property type="match status" value="1"/>
</dbReference>
<dbReference type="PROSITE" id="PS50005">
    <property type="entry name" value="TPR"/>
    <property type="match status" value="1"/>
</dbReference>
<evidence type="ECO:0000313" key="3">
    <source>
        <dbReference type="EMBL" id="MDQ0270946.1"/>
    </source>
</evidence>
<evidence type="ECO:0000313" key="4">
    <source>
        <dbReference type="Proteomes" id="UP001238088"/>
    </source>
</evidence>
<dbReference type="RefSeq" id="WP_370875022.1">
    <property type="nucleotide sequence ID" value="NZ_JAUSUB010000011.1"/>
</dbReference>
<dbReference type="InterPro" id="IPR019734">
    <property type="entry name" value="TPR_rpt"/>
</dbReference>
<keyword evidence="1" id="KW-0802">TPR repeat</keyword>
<organism evidence="3 4">
    <name type="scientific">Cytobacillus purgationiresistens</name>
    <dbReference type="NCBI Taxonomy" id="863449"/>
    <lineage>
        <taxon>Bacteria</taxon>
        <taxon>Bacillati</taxon>
        <taxon>Bacillota</taxon>
        <taxon>Bacilli</taxon>
        <taxon>Bacillales</taxon>
        <taxon>Bacillaceae</taxon>
        <taxon>Cytobacillus</taxon>
    </lineage>
</organism>
<protein>
    <submittedName>
        <fullName evidence="3">Glycosyltransferase involved in cell wall biosynthesis</fullName>
    </submittedName>
</protein>
<feature type="repeat" description="TPR" evidence="1">
    <location>
        <begin position="267"/>
        <end position="300"/>
    </location>
</feature>
<comment type="caution">
    <text evidence="3">The sequence shown here is derived from an EMBL/GenBank/DDBJ whole genome shotgun (WGS) entry which is preliminary data.</text>
</comment>
<dbReference type="InterPro" id="IPR029044">
    <property type="entry name" value="Nucleotide-diphossugar_trans"/>
</dbReference>
<accession>A0ABU0AI62</accession>
<dbReference type="Pfam" id="PF00535">
    <property type="entry name" value="Glycos_transf_2"/>
    <property type="match status" value="1"/>
</dbReference>
<evidence type="ECO:0000259" key="2">
    <source>
        <dbReference type="Pfam" id="PF00535"/>
    </source>
</evidence>
<gene>
    <name evidence="3" type="ORF">J2S17_002832</name>
</gene>
<dbReference type="Gene3D" id="3.90.550.10">
    <property type="entry name" value="Spore Coat Polysaccharide Biosynthesis Protein SpsA, Chain A"/>
    <property type="match status" value="1"/>
</dbReference>
<keyword evidence="4" id="KW-1185">Reference proteome</keyword>
<dbReference type="Pfam" id="PF13181">
    <property type="entry name" value="TPR_8"/>
    <property type="match status" value="1"/>
</dbReference>
<proteinExistence type="predicted"/>
<dbReference type="Gene3D" id="1.25.40.10">
    <property type="entry name" value="Tetratricopeptide repeat domain"/>
    <property type="match status" value="1"/>
</dbReference>
<dbReference type="EMBL" id="JAUSUB010000011">
    <property type="protein sequence ID" value="MDQ0270946.1"/>
    <property type="molecule type" value="Genomic_DNA"/>
</dbReference>
<feature type="domain" description="Glycosyltransferase 2-like" evidence="2">
    <location>
        <begin position="5"/>
        <end position="138"/>
    </location>
</feature>
<dbReference type="InterPro" id="IPR001173">
    <property type="entry name" value="Glyco_trans_2-like"/>
</dbReference>
<dbReference type="PANTHER" id="PTHR43630">
    <property type="entry name" value="POLY-BETA-1,6-N-ACETYL-D-GLUCOSAMINE SYNTHASE"/>
    <property type="match status" value="1"/>
</dbReference>
<dbReference type="SUPFAM" id="SSF53448">
    <property type="entry name" value="Nucleotide-diphospho-sugar transferases"/>
    <property type="match status" value="1"/>
</dbReference>
<dbReference type="InterPro" id="IPR011990">
    <property type="entry name" value="TPR-like_helical_dom_sf"/>
</dbReference>
<name>A0ABU0AI62_9BACI</name>